<reference evidence="1 2" key="1">
    <citation type="submission" date="2013-06" db="EMBL/GenBank/DDBJ databases">
        <authorList>
            <person name="Weinstock G."/>
            <person name="Sodergren E."/>
            <person name="Lobos E.A."/>
            <person name="Fulton L."/>
            <person name="Fulton R."/>
            <person name="Courtney L."/>
            <person name="Fronick C."/>
            <person name="O'Laughlin M."/>
            <person name="Godfrey J."/>
            <person name="Wilson R.M."/>
            <person name="Miner T."/>
            <person name="Farmer C."/>
            <person name="Delehaunty K."/>
            <person name="Cordes M."/>
            <person name="Minx P."/>
            <person name="Tomlinson C."/>
            <person name="Chen J."/>
            <person name="Wollam A."/>
            <person name="Pepin K.H."/>
            <person name="Bhonagiri V."/>
            <person name="Zhang X."/>
            <person name="Warren W."/>
            <person name="Mitreva M."/>
            <person name="Mardis E.R."/>
            <person name="Wilson R.K."/>
        </authorList>
    </citation>
    <scope>NUCLEOTIDE SEQUENCE [LARGE SCALE GENOMIC DNA]</scope>
    <source>
        <strain evidence="1 2">F0570</strain>
    </source>
</reference>
<gene>
    <name evidence="1" type="ORF">HMPREF1555_01714</name>
</gene>
<name>A0A0E2LNS4_PORGN</name>
<accession>A0A0E2LNS4</accession>
<organism evidence="1 2">
    <name type="scientific">Porphyromonas gingivalis F0570</name>
    <dbReference type="NCBI Taxonomy" id="1227271"/>
    <lineage>
        <taxon>Bacteria</taxon>
        <taxon>Pseudomonadati</taxon>
        <taxon>Bacteroidota</taxon>
        <taxon>Bacteroidia</taxon>
        <taxon>Bacteroidales</taxon>
        <taxon>Porphyromonadaceae</taxon>
        <taxon>Porphyromonas</taxon>
    </lineage>
</organism>
<dbReference type="Proteomes" id="UP000016630">
    <property type="component" value="Unassembled WGS sequence"/>
</dbReference>
<protein>
    <submittedName>
        <fullName evidence="1">Uncharacterized protein</fullName>
    </submittedName>
</protein>
<comment type="caution">
    <text evidence="1">The sequence shown here is derived from an EMBL/GenBank/DDBJ whole genome shotgun (WGS) entry which is preliminary data.</text>
</comment>
<dbReference type="EMBL" id="AWUW01000124">
    <property type="protein sequence ID" value="ERJ64819.1"/>
    <property type="molecule type" value="Genomic_DNA"/>
</dbReference>
<dbReference type="HOGENOM" id="CLU_3171481_0_0_10"/>
<sequence>MSCSSLYPIRNILIRTKVRSKGENHLFSPQDCFLPPKGIKRQVHVSK</sequence>
<evidence type="ECO:0000313" key="2">
    <source>
        <dbReference type="Proteomes" id="UP000016630"/>
    </source>
</evidence>
<evidence type="ECO:0000313" key="1">
    <source>
        <dbReference type="EMBL" id="ERJ64819.1"/>
    </source>
</evidence>
<proteinExistence type="predicted"/>
<dbReference type="AlphaFoldDB" id="A0A0E2LNS4"/>